<name>A0A9P7YQH2_9HELO</name>
<organism evidence="2 3">
    <name type="scientific">Amylocarpus encephaloides</name>
    <dbReference type="NCBI Taxonomy" id="45428"/>
    <lineage>
        <taxon>Eukaryota</taxon>
        <taxon>Fungi</taxon>
        <taxon>Dikarya</taxon>
        <taxon>Ascomycota</taxon>
        <taxon>Pezizomycotina</taxon>
        <taxon>Leotiomycetes</taxon>
        <taxon>Helotiales</taxon>
        <taxon>Helotiales incertae sedis</taxon>
        <taxon>Amylocarpus</taxon>
    </lineage>
</organism>
<evidence type="ECO:0000313" key="3">
    <source>
        <dbReference type="Proteomes" id="UP000824998"/>
    </source>
</evidence>
<dbReference type="EMBL" id="MU251379">
    <property type="protein sequence ID" value="KAG9237865.1"/>
    <property type="molecule type" value="Genomic_DNA"/>
</dbReference>
<dbReference type="OrthoDB" id="3431997at2759"/>
<reference evidence="2" key="1">
    <citation type="journal article" date="2021" name="IMA Fungus">
        <title>Genomic characterization of three marine fungi, including Emericellopsis atlantica sp. nov. with signatures of a generalist lifestyle and marine biomass degradation.</title>
        <authorList>
            <person name="Hagestad O.C."/>
            <person name="Hou L."/>
            <person name="Andersen J.H."/>
            <person name="Hansen E.H."/>
            <person name="Altermark B."/>
            <person name="Li C."/>
            <person name="Kuhnert E."/>
            <person name="Cox R.J."/>
            <person name="Crous P.W."/>
            <person name="Spatafora J.W."/>
            <person name="Lail K."/>
            <person name="Amirebrahimi M."/>
            <person name="Lipzen A."/>
            <person name="Pangilinan J."/>
            <person name="Andreopoulos W."/>
            <person name="Hayes R.D."/>
            <person name="Ng V."/>
            <person name="Grigoriev I.V."/>
            <person name="Jackson S.A."/>
            <person name="Sutton T.D.S."/>
            <person name="Dobson A.D.W."/>
            <person name="Rama T."/>
        </authorList>
    </citation>
    <scope>NUCLEOTIDE SEQUENCE</scope>
    <source>
        <strain evidence="2">TRa018bII</strain>
    </source>
</reference>
<sequence length="327" mass="35811">MSPSVYSTPNKPREMPQSSRDNVTEGNMHRSNSDRKWKQVLGFDDGAFSGPPAYSDLPEVVTEPVMMTTIPSYPRLPRDITFYRKKGDVVLSPSPPAPSPNDIKPLPSPPHLFYISIEDDASPFEIDQKPDILLHTGPSKSSPVLSYVEFQPASMKADITICPCGTNTNSTYRTISFPSSPKKSPDSSNLPKPRIERLSPTGGMFSAEKFSFSHTLPRSFVRERFEWRYSSGPFTRTSEGAKESGGLKLVRVSTGDTVAVYAGLGGTAKHVGSRSKRVLGMFRFLSGGGLVNLGEEFEVLAVMSILSVVEKSRRALVVQKAAFGIRS</sequence>
<accession>A0A9P7YQH2</accession>
<evidence type="ECO:0000313" key="2">
    <source>
        <dbReference type="EMBL" id="KAG9237865.1"/>
    </source>
</evidence>
<dbReference type="Proteomes" id="UP000824998">
    <property type="component" value="Unassembled WGS sequence"/>
</dbReference>
<evidence type="ECO:0000256" key="1">
    <source>
        <dbReference type="SAM" id="MobiDB-lite"/>
    </source>
</evidence>
<proteinExistence type="predicted"/>
<dbReference type="AlphaFoldDB" id="A0A9P7YQH2"/>
<feature type="compositionally biased region" description="Low complexity" evidence="1">
    <location>
        <begin position="176"/>
        <end position="192"/>
    </location>
</feature>
<keyword evidence="3" id="KW-1185">Reference proteome</keyword>
<feature type="compositionally biased region" description="Polar residues" evidence="1">
    <location>
        <begin position="1"/>
        <end position="25"/>
    </location>
</feature>
<gene>
    <name evidence="2" type="ORF">BJ875DRAFT_452635</name>
</gene>
<feature type="region of interest" description="Disordered" evidence="1">
    <location>
        <begin position="173"/>
        <end position="198"/>
    </location>
</feature>
<comment type="caution">
    <text evidence="2">The sequence shown here is derived from an EMBL/GenBank/DDBJ whole genome shotgun (WGS) entry which is preliminary data.</text>
</comment>
<feature type="compositionally biased region" description="Basic and acidic residues" evidence="1">
    <location>
        <begin position="27"/>
        <end position="37"/>
    </location>
</feature>
<protein>
    <submittedName>
        <fullName evidence="2">Uncharacterized protein</fullName>
    </submittedName>
</protein>
<feature type="region of interest" description="Disordered" evidence="1">
    <location>
        <begin position="1"/>
        <end position="37"/>
    </location>
</feature>